<dbReference type="EMBL" id="FOFS01000001">
    <property type="protein sequence ID" value="SEP78490.1"/>
    <property type="molecule type" value="Genomic_DNA"/>
</dbReference>
<accession>A0A1H9AP60</accession>
<keyword evidence="2" id="KW-1185">Reference proteome</keyword>
<dbReference type="AlphaFoldDB" id="A0A1H9AP60"/>
<protein>
    <submittedName>
        <fullName evidence="1">Uncharacterized protein</fullName>
    </submittedName>
</protein>
<proteinExistence type="predicted"/>
<reference evidence="1 2" key="1">
    <citation type="submission" date="2016-10" db="EMBL/GenBank/DDBJ databases">
        <authorList>
            <person name="de Groot N.N."/>
        </authorList>
    </citation>
    <scope>NUCLEOTIDE SEQUENCE [LARGE SCALE GENOMIC DNA]</scope>
    <source>
        <strain evidence="1 2">DSM 25927</strain>
    </source>
</reference>
<dbReference type="STRING" id="489703.SAMN04488038_101479"/>
<name>A0A1H9AP60_9GAMM</name>
<gene>
    <name evidence="1" type="ORF">SAMN04488038_101479</name>
</gene>
<dbReference type="RefSeq" id="WP_093281433.1">
    <property type="nucleotide sequence ID" value="NZ_FOFS01000001.1"/>
</dbReference>
<dbReference type="Proteomes" id="UP000199233">
    <property type="component" value="Unassembled WGS sequence"/>
</dbReference>
<evidence type="ECO:0000313" key="1">
    <source>
        <dbReference type="EMBL" id="SEP78490.1"/>
    </source>
</evidence>
<sequence length="111" mass="12102">MSQQVRHFVLTPEGGIREFSPEQAALIAAGNQNLPEFAGRDLRYLQLTLNDGASSGELKIQTAGASIHFDAQGRLEQAGPPNDSMPITHFEHDAVVQWVLRDVPAVAPTFH</sequence>
<dbReference type="OrthoDB" id="7063690at2"/>
<evidence type="ECO:0000313" key="2">
    <source>
        <dbReference type="Proteomes" id="UP000199233"/>
    </source>
</evidence>
<organism evidence="1 2">
    <name type="scientific">Solimonas aquatica</name>
    <dbReference type="NCBI Taxonomy" id="489703"/>
    <lineage>
        <taxon>Bacteria</taxon>
        <taxon>Pseudomonadati</taxon>
        <taxon>Pseudomonadota</taxon>
        <taxon>Gammaproteobacteria</taxon>
        <taxon>Nevskiales</taxon>
        <taxon>Nevskiaceae</taxon>
        <taxon>Solimonas</taxon>
    </lineage>
</organism>